<evidence type="ECO:0000256" key="1">
    <source>
        <dbReference type="SAM" id="MobiDB-lite"/>
    </source>
</evidence>
<evidence type="ECO:0000313" key="4">
    <source>
        <dbReference type="Proteomes" id="UP001175604"/>
    </source>
</evidence>
<reference evidence="3" key="1">
    <citation type="submission" date="2023-06" db="EMBL/GenBank/DDBJ databases">
        <title>full genome analysis of Phenantherene degrader P3.</title>
        <authorList>
            <person name="Akbar A."/>
            <person name="Rahmeh R."/>
            <person name="Kishk M."/>
        </authorList>
    </citation>
    <scope>NUCLEOTIDE SEQUENCE</scope>
    <source>
        <strain evidence="3">P3</strain>
    </source>
</reference>
<organism evidence="3 4">
    <name type="scientific">Bordetella petrii</name>
    <dbReference type="NCBI Taxonomy" id="94624"/>
    <lineage>
        <taxon>Bacteria</taxon>
        <taxon>Pseudomonadati</taxon>
        <taxon>Pseudomonadota</taxon>
        <taxon>Betaproteobacteria</taxon>
        <taxon>Burkholderiales</taxon>
        <taxon>Alcaligenaceae</taxon>
        <taxon>Bordetella</taxon>
    </lineage>
</organism>
<proteinExistence type="predicted"/>
<gene>
    <name evidence="3" type="ORF">QUC21_08925</name>
</gene>
<name>A0ABT7W1R6_9BORD</name>
<feature type="transmembrane region" description="Helical" evidence="2">
    <location>
        <begin position="143"/>
        <end position="164"/>
    </location>
</feature>
<keyword evidence="2" id="KW-0812">Transmembrane</keyword>
<protein>
    <recommendedName>
        <fullName evidence="5">Transmembrane protein</fullName>
    </recommendedName>
</protein>
<feature type="region of interest" description="Disordered" evidence="1">
    <location>
        <begin position="248"/>
        <end position="276"/>
    </location>
</feature>
<feature type="compositionally biased region" description="Basic and acidic residues" evidence="1">
    <location>
        <begin position="248"/>
        <end position="258"/>
    </location>
</feature>
<feature type="transmembrane region" description="Helical" evidence="2">
    <location>
        <begin position="170"/>
        <end position="191"/>
    </location>
</feature>
<sequence length="276" mass="30128">MRWFLAEAILIVTGNRRTLSRLVRGLQRFLTKSKHRPANRHKMHCPPGRRNTGLLLVAKPQDSARRGAQNKVQNYYAKAFSMSSIIVARFDSVPSAKSAAHALLAEGFREEAVSLFRGGRRTGRVQPWDEDPAAQAEDVRYGVAWRAAALAAAGALLGTLAALFLSRGDLAVVGGAVLGACAGAAVGALWAGRRLTELRNAALSSIPAAEQAVLLTVQVEPDEEEAVMALLRDAGGFQVDREHGRWRGGRWTDREPLRRAPSSRRTTVSHRTQWQP</sequence>
<dbReference type="Proteomes" id="UP001175604">
    <property type="component" value="Unassembled WGS sequence"/>
</dbReference>
<keyword evidence="2" id="KW-1133">Transmembrane helix</keyword>
<dbReference type="EMBL" id="JAUDJE010000006">
    <property type="protein sequence ID" value="MDM9559151.1"/>
    <property type="molecule type" value="Genomic_DNA"/>
</dbReference>
<dbReference type="RefSeq" id="WP_289785429.1">
    <property type="nucleotide sequence ID" value="NZ_JAUDJE010000006.1"/>
</dbReference>
<evidence type="ECO:0000256" key="2">
    <source>
        <dbReference type="SAM" id="Phobius"/>
    </source>
</evidence>
<keyword evidence="2" id="KW-0472">Membrane</keyword>
<accession>A0ABT7W1R6</accession>
<comment type="caution">
    <text evidence="3">The sequence shown here is derived from an EMBL/GenBank/DDBJ whole genome shotgun (WGS) entry which is preliminary data.</text>
</comment>
<feature type="compositionally biased region" description="Polar residues" evidence="1">
    <location>
        <begin position="263"/>
        <end position="276"/>
    </location>
</feature>
<keyword evidence="4" id="KW-1185">Reference proteome</keyword>
<evidence type="ECO:0008006" key="5">
    <source>
        <dbReference type="Google" id="ProtNLM"/>
    </source>
</evidence>
<evidence type="ECO:0000313" key="3">
    <source>
        <dbReference type="EMBL" id="MDM9559151.1"/>
    </source>
</evidence>